<dbReference type="InterPro" id="IPR009057">
    <property type="entry name" value="Homeodomain-like_sf"/>
</dbReference>
<dbReference type="SUPFAM" id="SSF46689">
    <property type="entry name" value="Homeodomain-like"/>
    <property type="match status" value="1"/>
</dbReference>
<dbReference type="Pfam" id="PF00440">
    <property type="entry name" value="TetR_N"/>
    <property type="match status" value="1"/>
</dbReference>
<dbReference type="SUPFAM" id="SSF48498">
    <property type="entry name" value="Tetracyclin repressor-like, C-terminal domain"/>
    <property type="match status" value="1"/>
</dbReference>
<evidence type="ECO:0000313" key="7">
    <source>
        <dbReference type="Proteomes" id="UP001156627"/>
    </source>
</evidence>
<proteinExistence type="predicted"/>
<comment type="caution">
    <text evidence="6">The sequence shown here is derived from an EMBL/GenBank/DDBJ whole genome shotgun (WGS) entry which is preliminary data.</text>
</comment>
<feature type="domain" description="HTH tetR-type" evidence="5">
    <location>
        <begin position="16"/>
        <end position="76"/>
    </location>
</feature>
<evidence type="ECO:0000256" key="1">
    <source>
        <dbReference type="ARBA" id="ARBA00023015"/>
    </source>
</evidence>
<name>A0ABQ5XAZ1_9GAMM</name>
<dbReference type="InterPro" id="IPR025996">
    <property type="entry name" value="MT1864/Rv1816-like_C"/>
</dbReference>
<evidence type="ECO:0000256" key="3">
    <source>
        <dbReference type="ARBA" id="ARBA00023163"/>
    </source>
</evidence>
<keyword evidence="3" id="KW-0804">Transcription</keyword>
<dbReference type="PANTHER" id="PTHR30055:SF234">
    <property type="entry name" value="HTH-TYPE TRANSCRIPTIONAL REGULATOR BETI"/>
    <property type="match status" value="1"/>
</dbReference>
<evidence type="ECO:0000256" key="4">
    <source>
        <dbReference type="PROSITE-ProRule" id="PRU00335"/>
    </source>
</evidence>
<dbReference type="EMBL" id="BSOA01000015">
    <property type="protein sequence ID" value="GLQ88389.1"/>
    <property type="molecule type" value="Genomic_DNA"/>
</dbReference>
<keyword evidence="7" id="KW-1185">Reference proteome</keyword>
<sequence length="205" mass="23867">MYRHDEHVYTVYMTRLTTSEKILKAAHAVFEREGADAVTMRRVADAVGITPMAIYRHFPNRDALLKKLSDDSFQSAAHEWESRSRNSDVLKRLIALQEPYLDYALSHPHLFDHAFSVRRDDARRYPEDFRARHSPTFNVVIDAVIEGMAQGVLKQDDPYDVAMTMWAHQHGLIALYRAGRFSYDEAQFRAFYKQSMRRLLDGIQT</sequence>
<evidence type="ECO:0000259" key="5">
    <source>
        <dbReference type="PROSITE" id="PS50977"/>
    </source>
</evidence>
<dbReference type="PRINTS" id="PR00455">
    <property type="entry name" value="HTHTETR"/>
</dbReference>
<accession>A0ABQ5XAZ1</accession>
<dbReference type="Gene3D" id="1.10.357.10">
    <property type="entry name" value="Tetracycline Repressor, domain 2"/>
    <property type="match status" value="1"/>
</dbReference>
<dbReference type="PANTHER" id="PTHR30055">
    <property type="entry name" value="HTH-TYPE TRANSCRIPTIONAL REGULATOR RUTR"/>
    <property type="match status" value="1"/>
</dbReference>
<protein>
    <submittedName>
        <fullName evidence="6">TetR family transcriptional regulator</fullName>
    </submittedName>
</protein>
<feature type="DNA-binding region" description="H-T-H motif" evidence="4">
    <location>
        <begin position="39"/>
        <end position="58"/>
    </location>
</feature>
<evidence type="ECO:0000256" key="2">
    <source>
        <dbReference type="ARBA" id="ARBA00023125"/>
    </source>
</evidence>
<dbReference type="InterPro" id="IPR050109">
    <property type="entry name" value="HTH-type_TetR-like_transc_reg"/>
</dbReference>
<dbReference type="InterPro" id="IPR001647">
    <property type="entry name" value="HTH_TetR"/>
</dbReference>
<dbReference type="InterPro" id="IPR036271">
    <property type="entry name" value="Tet_transcr_reg_TetR-rel_C_sf"/>
</dbReference>
<keyword evidence="1" id="KW-0805">Transcription regulation</keyword>
<dbReference type="Proteomes" id="UP001156627">
    <property type="component" value="Unassembled WGS sequence"/>
</dbReference>
<evidence type="ECO:0000313" key="6">
    <source>
        <dbReference type="EMBL" id="GLQ88389.1"/>
    </source>
</evidence>
<organism evidence="6 7">
    <name type="scientific">Dyella flagellata</name>
    <dbReference type="NCBI Taxonomy" id="1867833"/>
    <lineage>
        <taxon>Bacteria</taxon>
        <taxon>Pseudomonadati</taxon>
        <taxon>Pseudomonadota</taxon>
        <taxon>Gammaproteobacteria</taxon>
        <taxon>Lysobacterales</taxon>
        <taxon>Rhodanobacteraceae</taxon>
        <taxon>Dyella</taxon>
    </lineage>
</organism>
<reference evidence="7" key="1">
    <citation type="journal article" date="2019" name="Int. J. Syst. Evol. Microbiol.">
        <title>The Global Catalogue of Microorganisms (GCM) 10K type strain sequencing project: providing services to taxonomists for standard genome sequencing and annotation.</title>
        <authorList>
            <consortium name="The Broad Institute Genomics Platform"/>
            <consortium name="The Broad Institute Genome Sequencing Center for Infectious Disease"/>
            <person name="Wu L."/>
            <person name="Ma J."/>
        </authorList>
    </citation>
    <scope>NUCLEOTIDE SEQUENCE [LARGE SCALE GENOMIC DNA]</scope>
    <source>
        <strain evidence="7">NBRC 111981</strain>
    </source>
</reference>
<gene>
    <name evidence="6" type="ORF">GCM10007898_19580</name>
</gene>
<dbReference type="Pfam" id="PF13305">
    <property type="entry name" value="TetR_C_33"/>
    <property type="match status" value="1"/>
</dbReference>
<keyword evidence="2 4" id="KW-0238">DNA-binding</keyword>
<dbReference type="PROSITE" id="PS50977">
    <property type="entry name" value="HTH_TETR_2"/>
    <property type="match status" value="1"/>
</dbReference>